<gene>
    <name evidence="2" type="ORF">DDZ16_03405</name>
</gene>
<dbReference type="InterPro" id="IPR052164">
    <property type="entry name" value="Anthracycline_SecMetBiosynth"/>
</dbReference>
<dbReference type="InterPro" id="IPR037523">
    <property type="entry name" value="VOC_core"/>
</dbReference>
<dbReference type="PANTHER" id="PTHR33993">
    <property type="entry name" value="GLYOXALASE-RELATED"/>
    <property type="match status" value="1"/>
</dbReference>
<dbReference type="Proteomes" id="UP000244956">
    <property type="component" value="Unassembled WGS sequence"/>
</dbReference>
<dbReference type="AlphaFoldDB" id="A0A2U2BC60"/>
<dbReference type="OrthoDB" id="9804235at2"/>
<dbReference type="RefSeq" id="WP_109263028.1">
    <property type="nucleotide sequence ID" value="NZ_QEWP01000002.1"/>
</dbReference>
<reference evidence="2 3" key="1">
    <citation type="submission" date="2018-05" db="EMBL/GenBank/DDBJ databases">
        <title>Marinilabilia rubrum sp. nov., isolated from saltern sediment.</title>
        <authorList>
            <person name="Zhang R."/>
        </authorList>
    </citation>
    <scope>NUCLEOTIDE SEQUENCE [LARGE SCALE GENOMIC DNA]</scope>
    <source>
        <strain evidence="2 3">WTE16</strain>
    </source>
</reference>
<dbReference type="PANTHER" id="PTHR33993:SF2">
    <property type="entry name" value="VOC DOMAIN-CONTAINING PROTEIN"/>
    <property type="match status" value="1"/>
</dbReference>
<evidence type="ECO:0000259" key="1">
    <source>
        <dbReference type="PROSITE" id="PS51819"/>
    </source>
</evidence>
<dbReference type="SUPFAM" id="SSF54593">
    <property type="entry name" value="Glyoxalase/Bleomycin resistance protein/Dihydroxybiphenyl dioxygenase"/>
    <property type="match status" value="1"/>
</dbReference>
<dbReference type="Gene3D" id="3.10.180.10">
    <property type="entry name" value="2,3-Dihydroxybiphenyl 1,2-Dioxygenase, domain 1"/>
    <property type="match status" value="1"/>
</dbReference>
<dbReference type="CDD" id="cd07247">
    <property type="entry name" value="SgaA_N_like"/>
    <property type="match status" value="1"/>
</dbReference>
<dbReference type="PROSITE" id="PS51819">
    <property type="entry name" value="VOC"/>
    <property type="match status" value="1"/>
</dbReference>
<dbReference type="InterPro" id="IPR029068">
    <property type="entry name" value="Glyas_Bleomycin-R_OHBP_Dase"/>
</dbReference>
<keyword evidence="3" id="KW-1185">Reference proteome</keyword>
<feature type="domain" description="VOC" evidence="1">
    <location>
        <begin position="4"/>
        <end position="118"/>
    </location>
</feature>
<dbReference type="EMBL" id="QEWP01000002">
    <property type="protein sequence ID" value="PWE00656.1"/>
    <property type="molecule type" value="Genomic_DNA"/>
</dbReference>
<dbReference type="InterPro" id="IPR004360">
    <property type="entry name" value="Glyas_Fos-R_dOase_dom"/>
</dbReference>
<evidence type="ECO:0000313" key="3">
    <source>
        <dbReference type="Proteomes" id="UP000244956"/>
    </source>
</evidence>
<protein>
    <submittedName>
        <fullName evidence="2">Glyoxalase</fullName>
    </submittedName>
</protein>
<name>A0A2U2BC60_9BACT</name>
<accession>A0A2U2BC60</accession>
<dbReference type="Pfam" id="PF00903">
    <property type="entry name" value="Glyoxalase"/>
    <property type="match status" value="1"/>
</dbReference>
<proteinExistence type="predicted"/>
<evidence type="ECO:0000313" key="2">
    <source>
        <dbReference type="EMBL" id="PWE00656.1"/>
    </source>
</evidence>
<sequence>MEKMIAWVEIPTIDFERAVSFYEKLLGTDLTSEVYGTEKMACLPSGEGAIINAPGFEPSNQGVVVSLNVGDNLDEVLSRLELNGGEIIKPKTKIEASGRDCFALFLDTEGNRLGLYGN</sequence>
<organism evidence="2 3">
    <name type="scientific">Marinilabilia rubra</name>
    <dbReference type="NCBI Taxonomy" id="2162893"/>
    <lineage>
        <taxon>Bacteria</taxon>
        <taxon>Pseudomonadati</taxon>
        <taxon>Bacteroidota</taxon>
        <taxon>Bacteroidia</taxon>
        <taxon>Marinilabiliales</taxon>
        <taxon>Marinilabiliaceae</taxon>
        <taxon>Marinilabilia</taxon>
    </lineage>
</organism>
<comment type="caution">
    <text evidence="2">The sequence shown here is derived from an EMBL/GenBank/DDBJ whole genome shotgun (WGS) entry which is preliminary data.</text>
</comment>